<keyword evidence="5" id="KW-0255">Endonuclease</keyword>
<dbReference type="InterPro" id="IPR001584">
    <property type="entry name" value="Integrase_cat-core"/>
</dbReference>
<evidence type="ECO:0000256" key="8">
    <source>
        <dbReference type="ARBA" id="ARBA00022884"/>
    </source>
</evidence>
<keyword evidence="11" id="KW-0808">Transferase</keyword>
<protein>
    <recommendedName>
        <fullName evidence="15">Integrase catalytic domain-containing protein</fullName>
    </recommendedName>
</protein>
<evidence type="ECO:0000256" key="11">
    <source>
        <dbReference type="ARBA" id="ARBA00022932"/>
    </source>
</evidence>
<dbReference type="Gene3D" id="3.30.420.10">
    <property type="entry name" value="Ribonuclease H-like superfamily/Ribonuclease H"/>
    <property type="match status" value="1"/>
</dbReference>
<comment type="caution">
    <text evidence="16">The sequence shown here is derived from an EMBL/GenBank/DDBJ whole genome shotgun (WGS) entry which is preliminary data.</text>
</comment>
<feature type="domain" description="Integrase catalytic" evidence="15">
    <location>
        <begin position="37"/>
        <end position="216"/>
    </location>
</feature>
<dbReference type="GO" id="GO:0003887">
    <property type="term" value="F:DNA-directed DNA polymerase activity"/>
    <property type="evidence" value="ECO:0007669"/>
    <property type="project" value="UniProtKB-KW"/>
</dbReference>
<dbReference type="InterPro" id="IPR039537">
    <property type="entry name" value="Retrotran_Ty1/copia-like"/>
</dbReference>
<keyword evidence="1" id="KW-0815">Transposition</keyword>
<dbReference type="PROSITE" id="PS50994">
    <property type="entry name" value="INTEGRASE"/>
    <property type="match status" value="1"/>
</dbReference>
<evidence type="ECO:0000256" key="2">
    <source>
        <dbReference type="ARBA" id="ARBA00022695"/>
    </source>
</evidence>
<dbReference type="GO" id="GO:0032196">
    <property type="term" value="P:transposition"/>
    <property type="evidence" value="ECO:0007669"/>
    <property type="project" value="UniProtKB-KW"/>
</dbReference>
<keyword evidence="3" id="KW-0540">Nuclease</keyword>
<dbReference type="SUPFAM" id="SSF53098">
    <property type="entry name" value="Ribonuclease H-like"/>
    <property type="match status" value="1"/>
</dbReference>
<evidence type="ECO:0000313" key="16">
    <source>
        <dbReference type="EMBL" id="MBW0500558.1"/>
    </source>
</evidence>
<keyword evidence="7" id="KW-0460">Magnesium</keyword>
<dbReference type="GO" id="GO:0016787">
    <property type="term" value="F:hydrolase activity"/>
    <property type="evidence" value="ECO:0007669"/>
    <property type="project" value="UniProtKB-KW"/>
</dbReference>
<keyword evidence="8" id="KW-0694">RNA-binding</keyword>
<dbReference type="InterPro" id="IPR036397">
    <property type="entry name" value="RNaseH_sf"/>
</dbReference>
<dbReference type="AlphaFoldDB" id="A0A9Q3HCQ0"/>
<evidence type="ECO:0000256" key="7">
    <source>
        <dbReference type="ARBA" id="ARBA00022842"/>
    </source>
</evidence>
<dbReference type="EMBL" id="AVOT02015877">
    <property type="protein sequence ID" value="MBW0500558.1"/>
    <property type="molecule type" value="Genomic_DNA"/>
</dbReference>
<evidence type="ECO:0000256" key="3">
    <source>
        <dbReference type="ARBA" id="ARBA00022722"/>
    </source>
</evidence>
<evidence type="ECO:0000256" key="10">
    <source>
        <dbReference type="ARBA" id="ARBA00022918"/>
    </source>
</evidence>
<proteinExistence type="predicted"/>
<dbReference type="OrthoDB" id="3243429at2759"/>
<keyword evidence="17" id="KW-1185">Reference proteome</keyword>
<accession>A0A9Q3HCQ0</accession>
<evidence type="ECO:0000256" key="5">
    <source>
        <dbReference type="ARBA" id="ARBA00022759"/>
    </source>
</evidence>
<comment type="catalytic activity">
    <reaction evidence="14">
        <text>DNA(n) + a 2'-deoxyribonucleoside 5'-triphosphate = DNA(n+1) + diphosphate</text>
        <dbReference type="Rhea" id="RHEA:22508"/>
        <dbReference type="Rhea" id="RHEA-COMP:17339"/>
        <dbReference type="Rhea" id="RHEA-COMP:17340"/>
        <dbReference type="ChEBI" id="CHEBI:33019"/>
        <dbReference type="ChEBI" id="CHEBI:61560"/>
        <dbReference type="ChEBI" id="CHEBI:173112"/>
        <dbReference type="EC" id="2.7.7.7"/>
    </reaction>
</comment>
<evidence type="ECO:0000256" key="1">
    <source>
        <dbReference type="ARBA" id="ARBA00022578"/>
    </source>
</evidence>
<dbReference type="Proteomes" id="UP000765509">
    <property type="component" value="Unassembled WGS sequence"/>
</dbReference>
<keyword evidence="2" id="KW-0548">Nucleotidyltransferase</keyword>
<dbReference type="PANTHER" id="PTHR42648:SF11">
    <property type="entry name" value="TRANSPOSON TY4-P GAG-POL POLYPROTEIN"/>
    <property type="match status" value="1"/>
</dbReference>
<dbReference type="GO" id="GO:0004519">
    <property type="term" value="F:endonuclease activity"/>
    <property type="evidence" value="ECO:0007669"/>
    <property type="project" value="UniProtKB-KW"/>
</dbReference>
<gene>
    <name evidence="16" type="ORF">O181_040273</name>
</gene>
<keyword evidence="11" id="KW-0239">DNA-directed DNA polymerase</keyword>
<name>A0A9Q3HCQ0_9BASI</name>
<keyword evidence="6" id="KW-0378">Hydrolase</keyword>
<keyword evidence="10" id="KW-0695">RNA-directed DNA polymerase</keyword>
<dbReference type="InterPro" id="IPR012337">
    <property type="entry name" value="RNaseH-like_sf"/>
</dbReference>
<evidence type="ECO:0000256" key="14">
    <source>
        <dbReference type="ARBA" id="ARBA00049244"/>
    </source>
</evidence>
<evidence type="ECO:0000259" key="15">
    <source>
        <dbReference type="PROSITE" id="PS50994"/>
    </source>
</evidence>
<reference evidence="16" key="1">
    <citation type="submission" date="2021-03" db="EMBL/GenBank/DDBJ databases">
        <title>Draft genome sequence of rust myrtle Austropuccinia psidii MF-1, a brazilian biotype.</title>
        <authorList>
            <person name="Quecine M.C."/>
            <person name="Pachon D.M.R."/>
            <person name="Bonatelli M.L."/>
            <person name="Correr F.H."/>
            <person name="Franceschini L.M."/>
            <person name="Leite T.F."/>
            <person name="Margarido G.R.A."/>
            <person name="Almeida C.A."/>
            <person name="Ferrarezi J.A."/>
            <person name="Labate C.A."/>
        </authorList>
    </citation>
    <scope>NUCLEOTIDE SEQUENCE</scope>
    <source>
        <strain evidence="16">MF-1</strain>
    </source>
</reference>
<organism evidence="16 17">
    <name type="scientific">Austropuccinia psidii MF-1</name>
    <dbReference type="NCBI Taxonomy" id="1389203"/>
    <lineage>
        <taxon>Eukaryota</taxon>
        <taxon>Fungi</taxon>
        <taxon>Dikarya</taxon>
        <taxon>Basidiomycota</taxon>
        <taxon>Pucciniomycotina</taxon>
        <taxon>Pucciniomycetes</taxon>
        <taxon>Pucciniales</taxon>
        <taxon>Sphaerophragmiaceae</taxon>
        <taxon>Austropuccinia</taxon>
    </lineage>
</organism>
<evidence type="ECO:0000256" key="6">
    <source>
        <dbReference type="ARBA" id="ARBA00022801"/>
    </source>
</evidence>
<dbReference type="GO" id="GO:0003964">
    <property type="term" value="F:RNA-directed DNA polymerase activity"/>
    <property type="evidence" value="ECO:0007669"/>
    <property type="project" value="UniProtKB-KW"/>
</dbReference>
<dbReference type="GO" id="GO:0046872">
    <property type="term" value="F:metal ion binding"/>
    <property type="evidence" value="ECO:0007669"/>
    <property type="project" value="UniProtKB-KW"/>
</dbReference>
<dbReference type="GO" id="GO:0005634">
    <property type="term" value="C:nucleus"/>
    <property type="evidence" value="ECO:0007669"/>
    <property type="project" value="UniProtKB-ARBA"/>
</dbReference>
<keyword evidence="12" id="KW-0233">DNA recombination</keyword>
<comment type="catalytic activity">
    <reaction evidence="13">
        <text>DNA(n) + a 2'-deoxyribonucleoside 5'-triphosphate = DNA(n+1) + diphosphate</text>
        <dbReference type="Rhea" id="RHEA:22508"/>
        <dbReference type="Rhea" id="RHEA-COMP:17339"/>
        <dbReference type="Rhea" id="RHEA-COMP:17340"/>
        <dbReference type="ChEBI" id="CHEBI:33019"/>
        <dbReference type="ChEBI" id="CHEBI:61560"/>
        <dbReference type="ChEBI" id="CHEBI:173112"/>
        <dbReference type="EC" id="2.7.7.49"/>
    </reaction>
</comment>
<dbReference type="GO" id="GO:0006310">
    <property type="term" value="P:DNA recombination"/>
    <property type="evidence" value="ECO:0007669"/>
    <property type="project" value="UniProtKB-KW"/>
</dbReference>
<keyword evidence="9" id="KW-0229">DNA integration</keyword>
<evidence type="ECO:0000256" key="13">
    <source>
        <dbReference type="ARBA" id="ARBA00048173"/>
    </source>
</evidence>
<dbReference type="GO" id="GO:0015074">
    <property type="term" value="P:DNA integration"/>
    <property type="evidence" value="ECO:0007669"/>
    <property type="project" value="UniProtKB-KW"/>
</dbReference>
<evidence type="ECO:0000256" key="9">
    <source>
        <dbReference type="ARBA" id="ARBA00022908"/>
    </source>
</evidence>
<dbReference type="PANTHER" id="PTHR42648">
    <property type="entry name" value="TRANSPOSASE, PUTATIVE-RELATED"/>
    <property type="match status" value="1"/>
</dbReference>
<evidence type="ECO:0000256" key="4">
    <source>
        <dbReference type="ARBA" id="ARBA00022723"/>
    </source>
</evidence>
<evidence type="ECO:0000256" key="12">
    <source>
        <dbReference type="ARBA" id="ARBA00023172"/>
    </source>
</evidence>
<dbReference type="GO" id="GO:0003723">
    <property type="term" value="F:RNA binding"/>
    <property type="evidence" value="ECO:0007669"/>
    <property type="project" value="UniProtKB-KW"/>
</dbReference>
<evidence type="ECO:0000313" key="17">
    <source>
        <dbReference type="Proteomes" id="UP000765509"/>
    </source>
</evidence>
<sequence>MGDLWHKRLGHPGQAPVCAMGIPSHNLLGHTFNLNKIHQLPLKDQFEHVSHLLDCFHIELVGPISPASISGSRYFLAMVDQFTSFEFTQMLKHKSEAFDYFLNIKNLMENQHDRKIKNVVSDNGGEFLNKSFKSMASNSGFINTFSPSYTPQHNDFAKRANCTILDKSKCLLNGCGLPKKFWAEAVNTATLLCNRIPPLQDIINHLMHSGLENHLE</sequence>
<keyword evidence="4" id="KW-0479">Metal-binding</keyword>